<dbReference type="GO" id="GO:0070626">
    <property type="term" value="F:(S)-2-(5-amino-1-(5-phospho-D-ribosyl)imidazole-4-carboxamido) succinate lyase (fumarate-forming) activity"/>
    <property type="evidence" value="ECO:0007669"/>
    <property type="project" value="TreeGrafter"/>
</dbReference>
<dbReference type="EC" id="4.3.2.2" evidence="4 11"/>
<keyword evidence="16" id="KW-1185">Reference proteome</keyword>
<dbReference type="RefSeq" id="WP_012874962.1">
    <property type="nucleotide sequence ID" value="NC_013525.1"/>
</dbReference>
<dbReference type="InterPro" id="IPR020557">
    <property type="entry name" value="Fumarate_lyase_CS"/>
</dbReference>
<dbReference type="PROSITE" id="PS00163">
    <property type="entry name" value="FUMARATE_LYASES"/>
    <property type="match status" value="1"/>
</dbReference>
<dbReference type="STRING" id="525904.Tter_1011"/>
<dbReference type="GO" id="GO:0044208">
    <property type="term" value="P:'de novo' AMP biosynthetic process"/>
    <property type="evidence" value="ECO:0007669"/>
    <property type="project" value="UniProtKB-UniPathway"/>
</dbReference>
<dbReference type="eggNOG" id="COG0015">
    <property type="taxonomic scope" value="Bacteria"/>
</dbReference>
<dbReference type="InterPro" id="IPR024083">
    <property type="entry name" value="Fumarase/histidase_N"/>
</dbReference>
<dbReference type="InterPro" id="IPR019468">
    <property type="entry name" value="AdenyloSucc_lyase_C"/>
</dbReference>
<dbReference type="PRINTS" id="PR00145">
    <property type="entry name" value="ARGSUCLYASE"/>
</dbReference>
<gene>
    <name evidence="15" type="ordered locus">Tter_1011</name>
</gene>
<evidence type="ECO:0000259" key="14">
    <source>
        <dbReference type="SMART" id="SM00998"/>
    </source>
</evidence>
<comment type="pathway">
    <text evidence="1 12">Purine metabolism; IMP biosynthesis via de novo pathway; 5-amino-1-(5-phospho-D-ribosyl)imidazole-4-carboxamide from 5-amino-1-(5-phospho-D-ribosyl)imidazole-4-carboxylate: step 2/2.</text>
</comment>
<dbReference type="InterPro" id="IPR008948">
    <property type="entry name" value="L-Aspartase-like"/>
</dbReference>
<dbReference type="Gene3D" id="1.10.275.10">
    <property type="entry name" value="Fumarase/aspartase (N-terminal domain)"/>
    <property type="match status" value="1"/>
</dbReference>
<comment type="catalytic activity">
    <reaction evidence="10">
        <text>N(6)-(1,2-dicarboxyethyl)-AMP = fumarate + AMP</text>
        <dbReference type="Rhea" id="RHEA:16853"/>
        <dbReference type="ChEBI" id="CHEBI:29806"/>
        <dbReference type="ChEBI" id="CHEBI:57567"/>
        <dbReference type="ChEBI" id="CHEBI:456215"/>
        <dbReference type="EC" id="4.3.2.2"/>
    </reaction>
    <physiologicalReaction direction="left-to-right" evidence="10">
        <dbReference type="Rhea" id="RHEA:16854"/>
    </physiologicalReaction>
</comment>
<dbReference type="UniPathway" id="UPA00074">
    <property type="reaction ID" value="UER00132"/>
</dbReference>
<evidence type="ECO:0000313" key="15">
    <source>
        <dbReference type="EMBL" id="ACZ41927.1"/>
    </source>
</evidence>
<evidence type="ECO:0000256" key="9">
    <source>
        <dbReference type="ARBA" id="ARBA00030717"/>
    </source>
</evidence>
<evidence type="ECO:0000256" key="13">
    <source>
        <dbReference type="SAM" id="MobiDB-lite"/>
    </source>
</evidence>
<evidence type="ECO:0000256" key="3">
    <source>
        <dbReference type="ARBA" id="ARBA00008273"/>
    </source>
</evidence>
<dbReference type="AlphaFoldDB" id="D1CG71"/>
<dbReference type="SUPFAM" id="SSF48557">
    <property type="entry name" value="L-aspartase-like"/>
    <property type="match status" value="1"/>
</dbReference>
<dbReference type="HOGENOM" id="CLU_030949_0_1_0"/>
<sequence length="431" mass="48773">MIDRYTLPDMGAIWSEENKFNQWLRVELAVCEAWAEEGVIPQSDLEKLKHASVDPLRVKEIEKETDHDVIAFVRAVGETVGPERRWIHLGLTSSDVVDTALSLLLVESGKLILRTLSELEQVVTDLAVKYKDTPMIGRTHGVHAEPITFGYKMLVWLDELRRVRARMTSAVESVRIGKLSGAVGTHANIPPSVEERALSKLGLKVAPVATQVIGRDIHADFLQSIALIGGVLERHSTEIRHLQRTEVREAEQPFGEKQQGSSAMPHKRNPEKMERISGLARVLRGYALTALENIALWHERDISHSSTERIIFPGACTLVHYMLVLMRDNLEGLRVYPERMLYNLHMTGGLVFSQRVLLALVEAGMDRQEAYKLIQKYAMQSWETGQNFADLLRQDERVMNLLGESGLREAFSLEPHLKYIYTGFERLGVKL</sequence>
<evidence type="ECO:0000256" key="1">
    <source>
        <dbReference type="ARBA" id="ARBA00004706"/>
    </source>
</evidence>
<evidence type="ECO:0000256" key="12">
    <source>
        <dbReference type="RuleBase" id="RU361172"/>
    </source>
</evidence>
<dbReference type="InterPro" id="IPR000362">
    <property type="entry name" value="Fumarate_lyase_fam"/>
</dbReference>
<dbReference type="PANTHER" id="PTHR43172:SF1">
    <property type="entry name" value="ADENYLOSUCCINATE LYASE"/>
    <property type="match status" value="1"/>
</dbReference>
<feature type="domain" description="Adenylosuccinate lyase C-terminal" evidence="14">
    <location>
        <begin position="348"/>
        <end position="428"/>
    </location>
</feature>
<dbReference type="Proteomes" id="UP000000323">
    <property type="component" value="Chromosome 1"/>
</dbReference>
<dbReference type="GO" id="GO:0006189">
    <property type="term" value="P:'de novo' IMP biosynthetic process"/>
    <property type="evidence" value="ECO:0007669"/>
    <property type="project" value="UniProtKB-UniPathway"/>
</dbReference>
<evidence type="ECO:0000256" key="8">
    <source>
        <dbReference type="ARBA" id="ARBA00024477"/>
    </source>
</evidence>
<name>D1CG71_THET1</name>
<evidence type="ECO:0000256" key="2">
    <source>
        <dbReference type="ARBA" id="ARBA00004734"/>
    </source>
</evidence>
<dbReference type="UniPathway" id="UPA00075">
    <property type="reaction ID" value="UER00336"/>
</dbReference>
<dbReference type="CDD" id="cd01360">
    <property type="entry name" value="Adenylsuccinate_lyase_1"/>
    <property type="match status" value="1"/>
</dbReference>
<dbReference type="Gene3D" id="1.10.40.30">
    <property type="entry name" value="Fumarase/aspartase (C-terminal domain)"/>
    <property type="match status" value="1"/>
</dbReference>
<evidence type="ECO:0000256" key="5">
    <source>
        <dbReference type="ARBA" id="ARBA00017058"/>
    </source>
</evidence>
<dbReference type="Pfam" id="PF00206">
    <property type="entry name" value="Lyase_1"/>
    <property type="match status" value="1"/>
</dbReference>
<dbReference type="OrthoDB" id="9768878at2"/>
<dbReference type="KEGG" id="ttr:Tter_1011"/>
<protein>
    <recommendedName>
        <fullName evidence="5 11">Adenylosuccinate lyase</fullName>
        <shortName evidence="12">ASL</shortName>
        <ecNumber evidence="4 11">4.3.2.2</ecNumber>
    </recommendedName>
    <alternativeName>
        <fullName evidence="9 12">Adenylosuccinase</fullName>
    </alternativeName>
</protein>
<evidence type="ECO:0000256" key="6">
    <source>
        <dbReference type="ARBA" id="ARBA00022755"/>
    </source>
</evidence>
<evidence type="ECO:0000256" key="10">
    <source>
        <dbReference type="ARBA" id="ARBA00049115"/>
    </source>
</evidence>
<dbReference type="PRINTS" id="PR00149">
    <property type="entry name" value="FUMRATELYASE"/>
</dbReference>
<dbReference type="InterPro" id="IPR022761">
    <property type="entry name" value="Fumarate_lyase_N"/>
</dbReference>
<dbReference type="Gene3D" id="1.20.200.10">
    <property type="entry name" value="Fumarase/aspartase (Central domain)"/>
    <property type="match status" value="1"/>
</dbReference>
<evidence type="ECO:0000256" key="7">
    <source>
        <dbReference type="ARBA" id="ARBA00023239"/>
    </source>
</evidence>
<dbReference type="NCBIfam" id="TIGR00928">
    <property type="entry name" value="purB"/>
    <property type="match status" value="1"/>
</dbReference>
<dbReference type="InterPro" id="IPR004769">
    <property type="entry name" value="Pur_lyase"/>
</dbReference>
<comment type="similarity">
    <text evidence="3 12">Belongs to the lyase 1 family. Adenylosuccinate lyase subfamily.</text>
</comment>
<evidence type="ECO:0000256" key="4">
    <source>
        <dbReference type="ARBA" id="ARBA00012339"/>
    </source>
</evidence>
<dbReference type="EMBL" id="CP001825">
    <property type="protein sequence ID" value="ACZ41927.1"/>
    <property type="molecule type" value="Genomic_DNA"/>
</dbReference>
<dbReference type="GO" id="GO:0005829">
    <property type="term" value="C:cytosol"/>
    <property type="evidence" value="ECO:0007669"/>
    <property type="project" value="TreeGrafter"/>
</dbReference>
<feature type="region of interest" description="Disordered" evidence="13">
    <location>
        <begin position="248"/>
        <end position="271"/>
    </location>
</feature>
<comment type="pathway">
    <text evidence="2 12">Purine metabolism; AMP biosynthesis via de novo pathway; AMP from IMP: step 2/2.</text>
</comment>
<evidence type="ECO:0000256" key="11">
    <source>
        <dbReference type="NCBIfam" id="TIGR00928"/>
    </source>
</evidence>
<proteinExistence type="inferred from homology"/>
<dbReference type="FunFam" id="1.10.40.30:FF:000007">
    <property type="entry name" value="Adenylosuccinate lyase"/>
    <property type="match status" value="1"/>
</dbReference>
<comment type="catalytic activity">
    <reaction evidence="8">
        <text>(2S)-2-[5-amino-1-(5-phospho-beta-D-ribosyl)imidazole-4-carboxamido]succinate = 5-amino-1-(5-phospho-beta-D-ribosyl)imidazole-4-carboxamide + fumarate</text>
        <dbReference type="Rhea" id="RHEA:23920"/>
        <dbReference type="ChEBI" id="CHEBI:29806"/>
        <dbReference type="ChEBI" id="CHEBI:58443"/>
        <dbReference type="ChEBI" id="CHEBI:58475"/>
        <dbReference type="EC" id="4.3.2.2"/>
    </reaction>
    <physiologicalReaction direction="left-to-right" evidence="8">
        <dbReference type="Rhea" id="RHEA:23921"/>
    </physiologicalReaction>
</comment>
<reference evidence="16" key="1">
    <citation type="journal article" date="2010" name="Stand. Genomic Sci.">
        <title>Complete genome sequence of 'Thermobaculum terrenum' type strain (YNP1).</title>
        <authorList>
            <person name="Kiss H."/>
            <person name="Cleland D."/>
            <person name="Lapidus A."/>
            <person name="Lucas S."/>
            <person name="Glavina Del Rio T."/>
            <person name="Nolan M."/>
            <person name="Tice H."/>
            <person name="Han C."/>
            <person name="Goodwin L."/>
            <person name="Pitluck S."/>
            <person name="Liolios K."/>
            <person name="Ivanova N."/>
            <person name="Mavromatis K."/>
            <person name="Ovchinnikova G."/>
            <person name="Pati A."/>
            <person name="Chen A."/>
            <person name="Palaniappan K."/>
            <person name="Land M."/>
            <person name="Hauser L."/>
            <person name="Chang Y."/>
            <person name="Jeffries C."/>
            <person name="Lu M."/>
            <person name="Brettin T."/>
            <person name="Detter J."/>
            <person name="Goker M."/>
            <person name="Tindall B."/>
            <person name="Beck B."/>
            <person name="McDermott T."/>
            <person name="Woyke T."/>
            <person name="Bristow J."/>
            <person name="Eisen J."/>
            <person name="Markowitz V."/>
            <person name="Hugenholtz P."/>
            <person name="Kyrpides N."/>
            <person name="Klenk H."/>
            <person name="Cheng J."/>
        </authorList>
    </citation>
    <scope>NUCLEOTIDE SEQUENCE [LARGE SCALE GENOMIC DNA]</scope>
    <source>
        <strain evidence="16">ATCC BAA-798 / YNP1</strain>
    </source>
</reference>
<dbReference type="GO" id="GO:0004018">
    <property type="term" value="F:N6-(1,2-dicarboxyethyl)AMP AMP-lyase (fumarate-forming) activity"/>
    <property type="evidence" value="ECO:0007669"/>
    <property type="project" value="UniProtKB-UniRule"/>
</dbReference>
<dbReference type="FunFam" id="1.20.200.10:FF:000008">
    <property type="entry name" value="Adenylosuccinate lyase"/>
    <property type="match status" value="1"/>
</dbReference>
<accession>D1CG71</accession>
<organism evidence="15 16">
    <name type="scientific">Thermobaculum terrenum (strain ATCC BAA-798 / CCMEE 7001 / YNP1)</name>
    <dbReference type="NCBI Taxonomy" id="525904"/>
    <lineage>
        <taxon>Bacteria</taxon>
        <taxon>Bacillati</taxon>
        <taxon>Chloroflexota</taxon>
        <taxon>Chloroflexia</taxon>
        <taxon>Candidatus Thermobaculales</taxon>
        <taxon>Candidatus Thermobaculaceae</taxon>
        <taxon>Thermobaculum</taxon>
    </lineage>
</organism>
<keyword evidence="7 12" id="KW-0456">Lyase</keyword>
<dbReference type="SMART" id="SM00998">
    <property type="entry name" value="ADSL_C"/>
    <property type="match status" value="1"/>
</dbReference>
<dbReference type="Pfam" id="PF10397">
    <property type="entry name" value="ADSL_C"/>
    <property type="match status" value="1"/>
</dbReference>
<keyword evidence="6 12" id="KW-0658">Purine biosynthesis</keyword>
<dbReference type="PANTHER" id="PTHR43172">
    <property type="entry name" value="ADENYLOSUCCINATE LYASE"/>
    <property type="match status" value="1"/>
</dbReference>
<evidence type="ECO:0000313" key="16">
    <source>
        <dbReference type="Proteomes" id="UP000000323"/>
    </source>
</evidence>